<keyword evidence="3" id="KW-1185">Reference proteome</keyword>
<reference evidence="2" key="2">
    <citation type="submission" date="2025-09" db="UniProtKB">
        <authorList>
            <consortium name="Ensembl"/>
        </authorList>
    </citation>
    <scope>IDENTIFICATION</scope>
</reference>
<keyword evidence="1" id="KW-0732">Signal</keyword>
<protein>
    <recommendedName>
        <fullName evidence="4">EF-hand domain-containing protein</fullName>
    </recommendedName>
</protein>
<accession>A0A8C6AUS6</accession>
<proteinExistence type="predicted"/>
<feature type="signal peptide" evidence="1">
    <location>
        <begin position="1"/>
        <end position="17"/>
    </location>
</feature>
<organism evidence="2 3">
    <name type="scientific">Monodon monoceros</name>
    <name type="common">Narwhal</name>
    <name type="synonym">Ceratodon monodon</name>
    <dbReference type="NCBI Taxonomy" id="40151"/>
    <lineage>
        <taxon>Eukaryota</taxon>
        <taxon>Metazoa</taxon>
        <taxon>Chordata</taxon>
        <taxon>Craniata</taxon>
        <taxon>Vertebrata</taxon>
        <taxon>Euteleostomi</taxon>
        <taxon>Mammalia</taxon>
        <taxon>Eutheria</taxon>
        <taxon>Laurasiatheria</taxon>
        <taxon>Artiodactyla</taxon>
        <taxon>Whippomorpha</taxon>
        <taxon>Cetacea</taxon>
        <taxon>Odontoceti</taxon>
        <taxon>Monodontidae</taxon>
        <taxon>Monodon</taxon>
    </lineage>
</organism>
<reference evidence="2" key="1">
    <citation type="submission" date="2025-08" db="UniProtKB">
        <authorList>
            <consortium name="Ensembl"/>
        </authorList>
    </citation>
    <scope>IDENTIFICATION</scope>
</reference>
<dbReference type="AlphaFoldDB" id="A0A8C6AUS6"/>
<dbReference type="Proteomes" id="UP000694561">
    <property type="component" value="Unplaced"/>
</dbReference>
<evidence type="ECO:0000256" key="1">
    <source>
        <dbReference type="SAM" id="SignalP"/>
    </source>
</evidence>
<evidence type="ECO:0000313" key="2">
    <source>
        <dbReference type="Ensembl" id="ENSMMNP00015006683.1"/>
    </source>
</evidence>
<feature type="chain" id="PRO_5033999791" description="EF-hand domain-containing protein" evidence="1">
    <location>
        <begin position="18"/>
        <end position="87"/>
    </location>
</feature>
<evidence type="ECO:0000313" key="3">
    <source>
        <dbReference type="Proteomes" id="UP000694561"/>
    </source>
</evidence>
<dbReference type="GeneTree" id="ENSGT01090000261028"/>
<sequence length="87" mass="9941">MLRWLRGFVLLAATCHTDDDDYFRYKILFQDLDHNGDALVDIVELQEGLKNWSSSFVLHSEKVSGREDVAPTAQRDSPPGFLAFLNQ</sequence>
<name>A0A8C6AUS6_MONMO</name>
<dbReference type="Ensembl" id="ENSMMNT00015007300.1">
    <property type="protein sequence ID" value="ENSMMNP00015006683.1"/>
    <property type="gene ID" value="ENSMMNG00015004974.1"/>
</dbReference>
<evidence type="ECO:0008006" key="4">
    <source>
        <dbReference type="Google" id="ProtNLM"/>
    </source>
</evidence>